<dbReference type="GO" id="GO:0043495">
    <property type="term" value="F:protein-membrane adaptor activity"/>
    <property type="evidence" value="ECO:0007669"/>
    <property type="project" value="TreeGrafter"/>
</dbReference>
<evidence type="ECO:0000256" key="6">
    <source>
        <dbReference type="ARBA" id="ARBA00022989"/>
    </source>
</evidence>
<keyword evidence="5" id="KW-0256">Endoplasmic reticulum</keyword>
<comment type="similarity">
    <text evidence="2">Belongs to the WRB/GET1 family.</text>
</comment>
<accession>A0A3R7SXP0</accession>
<dbReference type="GO" id="GO:0005789">
    <property type="term" value="C:endoplasmic reticulum membrane"/>
    <property type="evidence" value="ECO:0007669"/>
    <property type="project" value="UniProtKB-SubCell"/>
</dbReference>
<sequence>MQLILRTVGKESQAERLLRQEILKLKQQLQTISMVDQFASYAKVQRKINALSQQYKDKAMERSVGEQRVRMVLGGTLRTIVGLLCVWLIWEHRSDPVVSLPTNLVWPFGPILALPSCEVGQISVMIWLAVVRTVCNKVNTALTSPRTTPQRATPIFNPPPVSPTAVPVAPPLD</sequence>
<dbReference type="InterPro" id="IPR029012">
    <property type="entry name" value="Helix_hairpin_bin_sf"/>
</dbReference>
<feature type="compositionally biased region" description="Pro residues" evidence="10">
    <location>
        <begin position="156"/>
        <end position="173"/>
    </location>
</feature>
<gene>
    <name evidence="12" type="ORF">C7M84_001039</name>
</gene>
<keyword evidence="4 11" id="KW-0812">Transmembrane</keyword>
<keyword evidence="6 11" id="KW-1133">Transmembrane helix</keyword>
<proteinExistence type="inferred from homology"/>
<name>A0A3R7SXP0_PENVA</name>
<dbReference type="InterPro" id="IPR028945">
    <property type="entry name" value="Get1"/>
</dbReference>
<evidence type="ECO:0000256" key="1">
    <source>
        <dbReference type="ARBA" id="ARBA00004477"/>
    </source>
</evidence>
<dbReference type="GO" id="GO:0043529">
    <property type="term" value="C:GET complex"/>
    <property type="evidence" value="ECO:0007669"/>
    <property type="project" value="TreeGrafter"/>
</dbReference>
<evidence type="ECO:0000256" key="8">
    <source>
        <dbReference type="ARBA" id="ARBA00032437"/>
    </source>
</evidence>
<evidence type="ECO:0000256" key="3">
    <source>
        <dbReference type="ARBA" id="ARBA00017951"/>
    </source>
</evidence>
<feature type="transmembrane region" description="Helical" evidence="11">
    <location>
        <begin position="110"/>
        <end position="130"/>
    </location>
</feature>
<dbReference type="Gene3D" id="1.10.287.660">
    <property type="entry name" value="Helix hairpin bin"/>
    <property type="match status" value="1"/>
</dbReference>
<evidence type="ECO:0000256" key="5">
    <source>
        <dbReference type="ARBA" id="ARBA00022824"/>
    </source>
</evidence>
<evidence type="ECO:0000256" key="10">
    <source>
        <dbReference type="SAM" id="MobiDB-lite"/>
    </source>
</evidence>
<evidence type="ECO:0000256" key="2">
    <source>
        <dbReference type="ARBA" id="ARBA00010799"/>
    </source>
</evidence>
<feature type="transmembrane region" description="Helical" evidence="11">
    <location>
        <begin position="71"/>
        <end position="90"/>
    </location>
</feature>
<dbReference type="AlphaFoldDB" id="A0A3R7SXP0"/>
<evidence type="ECO:0000313" key="13">
    <source>
        <dbReference type="Proteomes" id="UP000283509"/>
    </source>
</evidence>
<dbReference type="STRING" id="6689.A0A3R7SXP0"/>
<evidence type="ECO:0000256" key="4">
    <source>
        <dbReference type="ARBA" id="ARBA00022692"/>
    </source>
</evidence>
<organism evidence="12 13">
    <name type="scientific">Penaeus vannamei</name>
    <name type="common">Whiteleg shrimp</name>
    <name type="synonym">Litopenaeus vannamei</name>
    <dbReference type="NCBI Taxonomy" id="6689"/>
    <lineage>
        <taxon>Eukaryota</taxon>
        <taxon>Metazoa</taxon>
        <taxon>Ecdysozoa</taxon>
        <taxon>Arthropoda</taxon>
        <taxon>Crustacea</taxon>
        <taxon>Multicrustacea</taxon>
        <taxon>Malacostraca</taxon>
        <taxon>Eumalacostraca</taxon>
        <taxon>Eucarida</taxon>
        <taxon>Decapoda</taxon>
        <taxon>Dendrobranchiata</taxon>
        <taxon>Penaeoidea</taxon>
        <taxon>Penaeidae</taxon>
        <taxon>Penaeus</taxon>
    </lineage>
</organism>
<reference evidence="12 13" key="2">
    <citation type="submission" date="2019-01" db="EMBL/GenBank/DDBJ databases">
        <title>The decoding of complex shrimp genome reveals the adaptation for benthos swimmer, frequently molting mechanism and breeding impact on genome.</title>
        <authorList>
            <person name="Sun Y."/>
            <person name="Gao Y."/>
            <person name="Yu Y."/>
        </authorList>
    </citation>
    <scope>NUCLEOTIDE SEQUENCE [LARGE SCALE GENOMIC DNA]</scope>
    <source>
        <tissue evidence="12">Muscle</tissue>
    </source>
</reference>
<evidence type="ECO:0000256" key="11">
    <source>
        <dbReference type="SAM" id="Phobius"/>
    </source>
</evidence>
<keyword evidence="7 11" id="KW-0472">Membrane</keyword>
<dbReference type="GO" id="GO:0071816">
    <property type="term" value="P:tail-anchored membrane protein insertion into ER membrane"/>
    <property type="evidence" value="ECO:0007669"/>
    <property type="project" value="InterPro"/>
</dbReference>
<dbReference type="Proteomes" id="UP000283509">
    <property type="component" value="Unassembled WGS sequence"/>
</dbReference>
<evidence type="ECO:0000256" key="9">
    <source>
        <dbReference type="ARBA" id="ARBA00033006"/>
    </source>
</evidence>
<comment type="subcellular location">
    <subcellularLocation>
        <location evidence="1">Endoplasmic reticulum membrane</location>
        <topology evidence="1">Multi-pass membrane protein</topology>
    </subcellularLocation>
</comment>
<dbReference type="PANTHER" id="PTHR42650:SF1">
    <property type="entry name" value="GUIDED ENTRY OF TAIL-ANCHORED PROTEINS FACTOR 1"/>
    <property type="match status" value="1"/>
</dbReference>
<protein>
    <recommendedName>
        <fullName evidence="3">Guided entry of tail-anchored proteins factor 1</fullName>
    </recommendedName>
    <alternativeName>
        <fullName evidence="8">Tail-anchored protein insertion receptor WRB</fullName>
    </alternativeName>
    <alternativeName>
        <fullName evidence="9">Tryptophan-rich basic protein</fullName>
    </alternativeName>
</protein>
<dbReference type="PANTHER" id="PTHR42650">
    <property type="entry name" value="TAIL-ANCHORED PROTEIN INSERTION RECEPTOR WRB"/>
    <property type="match status" value="1"/>
</dbReference>
<keyword evidence="13" id="KW-1185">Reference proteome</keyword>
<feature type="region of interest" description="Disordered" evidence="10">
    <location>
        <begin position="144"/>
        <end position="173"/>
    </location>
</feature>
<keyword evidence="12" id="KW-0675">Receptor</keyword>
<comment type="caution">
    <text evidence="12">The sequence shown here is derived from an EMBL/GenBank/DDBJ whole genome shotgun (WGS) entry which is preliminary data.</text>
</comment>
<dbReference type="EMBL" id="QCYY01001139">
    <property type="protein sequence ID" value="ROT80239.1"/>
    <property type="molecule type" value="Genomic_DNA"/>
</dbReference>
<dbReference type="Pfam" id="PF04420">
    <property type="entry name" value="CHD5"/>
    <property type="match status" value="1"/>
</dbReference>
<reference evidence="12 13" key="1">
    <citation type="submission" date="2018-04" db="EMBL/GenBank/DDBJ databases">
        <authorList>
            <person name="Zhang X."/>
            <person name="Yuan J."/>
            <person name="Li F."/>
            <person name="Xiang J."/>
        </authorList>
    </citation>
    <scope>NUCLEOTIDE SEQUENCE [LARGE SCALE GENOMIC DNA]</scope>
    <source>
        <tissue evidence="12">Muscle</tissue>
    </source>
</reference>
<dbReference type="OrthoDB" id="69461at2759"/>
<evidence type="ECO:0000313" key="12">
    <source>
        <dbReference type="EMBL" id="ROT80239.1"/>
    </source>
</evidence>
<evidence type="ECO:0000256" key="7">
    <source>
        <dbReference type="ARBA" id="ARBA00023136"/>
    </source>
</evidence>